<gene>
    <name evidence="2" type="ORF">THAOC_13134</name>
</gene>
<comment type="caution">
    <text evidence="2">The sequence shown here is derived from an EMBL/GenBank/DDBJ whole genome shotgun (WGS) entry which is preliminary data.</text>
</comment>
<sequence>MRVKTLLVTIFRFAGVEADEELLALWMLGKVRDPYIKRYTDAILQAQAQDKKTPRQKELTIVADFVARDCPPMTQASNDSGLGGRTDVFGEVKTMEPPKPHTKKATAKLTSLCRPAHQPGQAELQEAGCRSCRGRHNGQLAHSGFKISQTQRSQLISLTIAIRLPCVLGAVVKSEQTATRHRSGHSTALTAATVPPYRSLVASREGTPVQKG</sequence>
<proteinExistence type="predicted"/>
<evidence type="ECO:0000256" key="1">
    <source>
        <dbReference type="SAM" id="SignalP"/>
    </source>
</evidence>
<feature type="chain" id="PRO_5003840689" evidence="1">
    <location>
        <begin position="19"/>
        <end position="212"/>
    </location>
</feature>
<organism evidence="2 3">
    <name type="scientific">Thalassiosira oceanica</name>
    <name type="common">Marine diatom</name>
    <dbReference type="NCBI Taxonomy" id="159749"/>
    <lineage>
        <taxon>Eukaryota</taxon>
        <taxon>Sar</taxon>
        <taxon>Stramenopiles</taxon>
        <taxon>Ochrophyta</taxon>
        <taxon>Bacillariophyta</taxon>
        <taxon>Coscinodiscophyceae</taxon>
        <taxon>Thalassiosirophycidae</taxon>
        <taxon>Thalassiosirales</taxon>
        <taxon>Thalassiosiraceae</taxon>
        <taxon>Thalassiosira</taxon>
    </lineage>
</organism>
<dbReference type="AlphaFoldDB" id="K0T698"/>
<evidence type="ECO:0000313" key="3">
    <source>
        <dbReference type="Proteomes" id="UP000266841"/>
    </source>
</evidence>
<dbReference type="Proteomes" id="UP000266841">
    <property type="component" value="Unassembled WGS sequence"/>
</dbReference>
<reference evidence="2 3" key="1">
    <citation type="journal article" date="2012" name="Genome Biol.">
        <title>Genome and low-iron response of an oceanic diatom adapted to chronic iron limitation.</title>
        <authorList>
            <person name="Lommer M."/>
            <person name="Specht M."/>
            <person name="Roy A.S."/>
            <person name="Kraemer L."/>
            <person name="Andreson R."/>
            <person name="Gutowska M.A."/>
            <person name="Wolf J."/>
            <person name="Bergner S.V."/>
            <person name="Schilhabel M.B."/>
            <person name="Klostermeier U.C."/>
            <person name="Beiko R.G."/>
            <person name="Rosenstiel P."/>
            <person name="Hippler M."/>
            <person name="Laroche J."/>
        </authorList>
    </citation>
    <scope>NUCLEOTIDE SEQUENCE [LARGE SCALE GENOMIC DNA]</scope>
    <source>
        <strain evidence="2 3">CCMP1005</strain>
    </source>
</reference>
<accession>K0T698</accession>
<keyword evidence="1" id="KW-0732">Signal</keyword>
<dbReference type="EMBL" id="AGNL01015352">
    <property type="protein sequence ID" value="EJK65967.1"/>
    <property type="molecule type" value="Genomic_DNA"/>
</dbReference>
<feature type="signal peptide" evidence="1">
    <location>
        <begin position="1"/>
        <end position="18"/>
    </location>
</feature>
<evidence type="ECO:0000313" key="2">
    <source>
        <dbReference type="EMBL" id="EJK65967.1"/>
    </source>
</evidence>
<name>K0T698_THAOC</name>
<protein>
    <submittedName>
        <fullName evidence="2">Uncharacterized protein</fullName>
    </submittedName>
</protein>
<keyword evidence="3" id="KW-1185">Reference proteome</keyword>